<dbReference type="SUPFAM" id="SSF55729">
    <property type="entry name" value="Acyl-CoA N-acyltransferases (Nat)"/>
    <property type="match status" value="1"/>
</dbReference>
<proteinExistence type="predicted"/>
<dbReference type="EMBL" id="JPWB01000003">
    <property type="protein sequence ID" value="RCK22951.1"/>
    <property type="molecule type" value="Genomic_DNA"/>
</dbReference>
<evidence type="ECO:0000313" key="5">
    <source>
        <dbReference type="Proteomes" id="UP000253061"/>
    </source>
</evidence>
<evidence type="ECO:0000256" key="2">
    <source>
        <dbReference type="ARBA" id="ARBA00023315"/>
    </source>
</evidence>
<sequence length="169" mass="18383">MRLRSMTDSDASRVIAIYGQAIKSGHATFQEDAGTWESWDQGHLAECRLVACDDQDFVVGWAGLSGVSNRCVYRGIAEISVYVDPDCQGQGVGRLLLAALIKASEAQGIWSLEAGIFPENEASLALHHALGFETVGRKRGLGRMAYGPMAGQWRDVMLLQRRSQVVGVD</sequence>
<dbReference type="AlphaFoldDB" id="A0A367VEQ2"/>
<dbReference type="InterPro" id="IPR000182">
    <property type="entry name" value="GNAT_dom"/>
</dbReference>
<dbReference type="RefSeq" id="WP_062955366.1">
    <property type="nucleotide sequence ID" value="NZ_JPWB01000003.1"/>
</dbReference>
<dbReference type="Gene3D" id="3.40.630.30">
    <property type="match status" value="1"/>
</dbReference>
<dbReference type="Proteomes" id="UP000253061">
    <property type="component" value="Unassembled WGS sequence"/>
</dbReference>
<evidence type="ECO:0000259" key="3">
    <source>
        <dbReference type="PROSITE" id="PS51186"/>
    </source>
</evidence>
<reference evidence="4 5" key="1">
    <citation type="submission" date="2014-07" db="EMBL/GenBank/DDBJ databases">
        <title>Draft genome sequence of Thalassospira profundimaris R8-17.</title>
        <authorList>
            <person name="Lai Q."/>
            <person name="Shao Z."/>
        </authorList>
    </citation>
    <scope>NUCLEOTIDE SEQUENCE [LARGE SCALE GENOMIC DNA]</scope>
    <source>
        <strain evidence="4 5">R8-17</strain>
    </source>
</reference>
<evidence type="ECO:0000313" key="4">
    <source>
        <dbReference type="EMBL" id="RCK22951.1"/>
    </source>
</evidence>
<protein>
    <submittedName>
        <fullName evidence="4">Phosphinothricin acetyltransferase</fullName>
    </submittedName>
</protein>
<dbReference type="GO" id="GO:0016747">
    <property type="term" value="F:acyltransferase activity, transferring groups other than amino-acyl groups"/>
    <property type="evidence" value="ECO:0007669"/>
    <property type="project" value="InterPro"/>
</dbReference>
<dbReference type="PANTHER" id="PTHR43072">
    <property type="entry name" value="N-ACETYLTRANSFERASE"/>
    <property type="match status" value="1"/>
</dbReference>
<evidence type="ECO:0000256" key="1">
    <source>
        <dbReference type="ARBA" id="ARBA00022679"/>
    </source>
</evidence>
<feature type="domain" description="N-acetyltransferase" evidence="3">
    <location>
        <begin position="1"/>
        <end position="162"/>
    </location>
</feature>
<dbReference type="PANTHER" id="PTHR43072:SF23">
    <property type="entry name" value="UPF0039 PROTEIN C11D3.02C"/>
    <property type="match status" value="1"/>
</dbReference>
<comment type="caution">
    <text evidence="4">The sequence shown here is derived from an EMBL/GenBank/DDBJ whole genome shotgun (WGS) entry which is preliminary data.</text>
</comment>
<organism evidence="4 5">
    <name type="scientific">Thalassospira profundimaris</name>
    <dbReference type="NCBI Taxonomy" id="502049"/>
    <lineage>
        <taxon>Bacteria</taxon>
        <taxon>Pseudomonadati</taxon>
        <taxon>Pseudomonadota</taxon>
        <taxon>Alphaproteobacteria</taxon>
        <taxon>Rhodospirillales</taxon>
        <taxon>Thalassospiraceae</taxon>
        <taxon>Thalassospira</taxon>
    </lineage>
</organism>
<keyword evidence="1 4" id="KW-0808">Transferase</keyword>
<dbReference type="InterPro" id="IPR016181">
    <property type="entry name" value="Acyl_CoA_acyltransferase"/>
</dbReference>
<dbReference type="PROSITE" id="PS51186">
    <property type="entry name" value="GNAT"/>
    <property type="match status" value="1"/>
</dbReference>
<keyword evidence="2" id="KW-0012">Acyltransferase</keyword>
<gene>
    <name evidence="4" type="ORF">TH6_07805</name>
</gene>
<dbReference type="CDD" id="cd04301">
    <property type="entry name" value="NAT_SF"/>
    <property type="match status" value="1"/>
</dbReference>
<accession>A0A367VEQ2</accession>
<name>A0A367VEQ2_9PROT</name>
<dbReference type="Pfam" id="PF00583">
    <property type="entry name" value="Acetyltransf_1"/>
    <property type="match status" value="1"/>
</dbReference>